<keyword evidence="3" id="KW-1185">Reference proteome</keyword>
<feature type="transmembrane region" description="Helical" evidence="1">
    <location>
        <begin position="79"/>
        <end position="95"/>
    </location>
</feature>
<dbReference type="Proteomes" id="UP001162891">
    <property type="component" value="Chromosome"/>
</dbReference>
<gene>
    <name evidence="2" type="ORF">AMOR_15760</name>
</gene>
<reference evidence="3" key="1">
    <citation type="journal article" date="2022" name="Int. J. Syst. Evol. Microbiol.">
        <title>Anaeromyxobacter oryzae sp. nov., Anaeromyxobacter diazotrophicus sp. nov. and Anaeromyxobacter paludicola sp. nov., isolated from paddy soils.</title>
        <authorList>
            <person name="Itoh H."/>
            <person name="Xu Z."/>
            <person name="Mise K."/>
            <person name="Masuda Y."/>
            <person name="Ushijima N."/>
            <person name="Hayakawa C."/>
            <person name="Shiratori Y."/>
            <person name="Senoo K."/>
        </authorList>
    </citation>
    <scope>NUCLEOTIDE SEQUENCE [LARGE SCALE GENOMIC DNA]</scope>
    <source>
        <strain evidence="3">Red232</strain>
    </source>
</reference>
<keyword evidence="1" id="KW-0472">Membrane</keyword>
<organism evidence="2 3">
    <name type="scientific">Anaeromyxobacter oryzae</name>
    <dbReference type="NCBI Taxonomy" id="2918170"/>
    <lineage>
        <taxon>Bacteria</taxon>
        <taxon>Pseudomonadati</taxon>
        <taxon>Myxococcota</taxon>
        <taxon>Myxococcia</taxon>
        <taxon>Myxococcales</taxon>
        <taxon>Cystobacterineae</taxon>
        <taxon>Anaeromyxobacteraceae</taxon>
        <taxon>Anaeromyxobacter</taxon>
    </lineage>
</organism>
<keyword evidence="1" id="KW-0812">Transmembrane</keyword>
<dbReference type="RefSeq" id="WP_248360271.1">
    <property type="nucleotide sequence ID" value="NZ_AP025591.1"/>
</dbReference>
<protein>
    <submittedName>
        <fullName evidence="2">Uncharacterized protein</fullName>
    </submittedName>
</protein>
<evidence type="ECO:0000256" key="1">
    <source>
        <dbReference type="SAM" id="Phobius"/>
    </source>
</evidence>
<accession>A0ABM7WSY9</accession>
<name>A0ABM7WSY9_9BACT</name>
<sequence>MTTHVYLAIAALAGSGLLFFTAQGRALPAIALLASGLEVVQVMGWLRVDVAGLNLGLILALLLAIPGLVAWFRAAGKPAITAAAIVTFIGIVQVVERVRLRH</sequence>
<feature type="transmembrane region" description="Helical" evidence="1">
    <location>
        <begin position="50"/>
        <end position="72"/>
    </location>
</feature>
<proteinExistence type="predicted"/>
<keyword evidence="1" id="KW-1133">Transmembrane helix</keyword>
<dbReference type="EMBL" id="AP025591">
    <property type="protein sequence ID" value="BDG02580.1"/>
    <property type="molecule type" value="Genomic_DNA"/>
</dbReference>
<evidence type="ECO:0000313" key="3">
    <source>
        <dbReference type="Proteomes" id="UP001162891"/>
    </source>
</evidence>
<evidence type="ECO:0000313" key="2">
    <source>
        <dbReference type="EMBL" id="BDG02580.1"/>
    </source>
</evidence>